<reference evidence="2" key="1">
    <citation type="submission" date="2020-03" db="EMBL/GenBank/DDBJ databases">
        <authorList>
            <person name="Weist P."/>
        </authorList>
    </citation>
    <scope>NUCLEOTIDE SEQUENCE</scope>
</reference>
<dbReference type="Proteomes" id="UP001153269">
    <property type="component" value="Unassembled WGS sequence"/>
</dbReference>
<name>A0A9N7Y861_PLEPL</name>
<feature type="region of interest" description="Disordered" evidence="1">
    <location>
        <begin position="1"/>
        <end position="35"/>
    </location>
</feature>
<protein>
    <submittedName>
        <fullName evidence="2">Uncharacterized protein</fullName>
    </submittedName>
</protein>
<dbReference type="EMBL" id="CADEAL010000556">
    <property type="protein sequence ID" value="CAB1421935.1"/>
    <property type="molecule type" value="Genomic_DNA"/>
</dbReference>
<organism evidence="2 3">
    <name type="scientific">Pleuronectes platessa</name>
    <name type="common">European plaice</name>
    <dbReference type="NCBI Taxonomy" id="8262"/>
    <lineage>
        <taxon>Eukaryota</taxon>
        <taxon>Metazoa</taxon>
        <taxon>Chordata</taxon>
        <taxon>Craniata</taxon>
        <taxon>Vertebrata</taxon>
        <taxon>Euteleostomi</taxon>
        <taxon>Actinopterygii</taxon>
        <taxon>Neopterygii</taxon>
        <taxon>Teleostei</taxon>
        <taxon>Neoteleostei</taxon>
        <taxon>Acanthomorphata</taxon>
        <taxon>Carangaria</taxon>
        <taxon>Pleuronectiformes</taxon>
        <taxon>Pleuronectoidei</taxon>
        <taxon>Pleuronectidae</taxon>
        <taxon>Pleuronectes</taxon>
    </lineage>
</organism>
<sequence>MTARLGSARLGSARQAAAPPAAPPGSGAPRLQRWSRQFQGRRRAAEFGLGSVSIPPEFFQDQNQNQGYT</sequence>
<evidence type="ECO:0000313" key="3">
    <source>
        <dbReference type="Proteomes" id="UP001153269"/>
    </source>
</evidence>
<keyword evidence="3" id="KW-1185">Reference proteome</keyword>
<accession>A0A9N7Y861</accession>
<feature type="compositionally biased region" description="Low complexity" evidence="1">
    <location>
        <begin position="11"/>
        <end position="30"/>
    </location>
</feature>
<dbReference type="AlphaFoldDB" id="A0A9N7Y861"/>
<feature type="compositionally biased region" description="Polar residues" evidence="1">
    <location>
        <begin position="60"/>
        <end position="69"/>
    </location>
</feature>
<comment type="caution">
    <text evidence="2">The sequence shown here is derived from an EMBL/GenBank/DDBJ whole genome shotgun (WGS) entry which is preliminary data.</text>
</comment>
<proteinExistence type="predicted"/>
<evidence type="ECO:0000313" key="2">
    <source>
        <dbReference type="EMBL" id="CAB1421935.1"/>
    </source>
</evidence>
<feature type="region of interest" description="Disordered" evidence="1">
    <location>
        <begin position="47"/>
        <end position="69"/>
    </location>
</feature>
<gene>
    <name evidence="2" type="ORF">PLEPLA_LOCUS9824</name>
</gene>
<evidence type="ECO:0000256" key="1">
    <source>
        <dbReference type="SAM" id="MobiDB-lite"/>
    </source>
</evidence>